<name>A0A1I8AM83_9BILA</name>
<protein>
    <submittedName>
        <fullName evidence="3">Secreted protein</fullName>
    </submittedName>
</protein>
<feature type="region of interest" description="Disordered" evidence="1">
    <location>
        <begin position="125"/>
        <end position="156"/>
    </location>
</feature>
<organism evidence="2 3">
    <name type="scientific">Steinernema glaseri</name>
    <dbReference type="NCBI Taxonomy" id="37863"/>
    <lineage>
        <taxon>Eukaryota</taxon>
        <taxon>Metazoa</taxon>
        <taxon>Ecdysozoa</taxon>
        <taxon>Nematoda</taxon>
        <taxon>Chromadorea</taxon>
        <taxon>Rhabditida</taxon>
        <taxon>Tylenchina</taxon>
        <taxon>Panagrolaimomorpha</taxon>
        <taxon>Strongyloidoidea</taxon>
        <taxon>Steinernematidae</taxon>
        <taxon>Steinernema</taxon>
    </lineage>
</organism>
<feature type="compositionally biased region" description="Basic residues" evidence="1">
    <location>
        <begin position="127"/>
        <end position="137"/>
    </location>
</feature>
<accession>A0A1I8AM83</accession>
<feature type="compositionally biased region" description="Polar residues" evidence="1">
    <location>
        <begin position="70"/>
        <end position="89"/>
    </location>
</feature>
<feature type="region of interest" description="Disordered" evidence="1">
    <location>
        <begin position="70"/>
        <end position="92"/>
    </location>
</feature>
<evidence type="ECO:0000256" key="1">
    <source>
        <dbReference type="SAM" id="MobiDB-lite"/>
    </source>
</evidence>
<evidence type="ECO:0000313" key="2">
    <source>
        <dbReference type="Proteomes" id="UP000095287"/>
    </source>
</evidence>
<feature type="region of interest" description="Disordered" evidence="1">
    <location>
        <begin position="183"/>
        <end position="228"/>
    </location>
</feature>
<dbReference type="Proteomes" id="UP000095287">
    <property type="component" value="Unplaced"/>
</dbReference>
<dbReference type="WBParaSite" id="L893_g7414.t1">
    <property type="protein sequence ID" value="L893_g7414.t1"/>
    <property type="gene ID" value="L893_g7414"/>
</dbReference>
<proteinExistence type="predicted"/>
<keyword evidence="2" id="KW-1185">Reference proteome</keyword>
<reference evidence="3" key="1">
    <citation type="submission" date="2016-11" db="UniProtKB">
        <authorList>
            <consortium name="WormBaseParasite"/>
        </authorList>
    </citation>
    <scope>IDENTIFICATION</scope>
</reference>
<sequence length="228" mass="24769">MVSVCASGTSKNSGGEIVWMALRPLLLPHARDRCPVCTASSPGSAPWVAGMWNDDATSLLCPDSAPSIGSSESTAAATANKKSVPSKQCNGRRVPASHGALQCVRRSQSAFFLLLALTHSERIAARPQRHRMRRRSVRRSDTRNNDSPLRSKRAPTRSIANCRRRSKKLLSLSSAYFPIETQNRSQRTVHAVSSRRRPPGGGGGVQRADNCSRERLNTGQPSLGACRR</sequence>
<dbReference type="AlphaFoldDB" id="A0A1I8AM83"/>
<evidence type="ECO:0000313" key="3">
    <source>
        <dbReference type="WBParaSite" id="L893_g7414.t1"/>
    </source>
</evidence>